<name>A0ABV3X3Z8_9FIRM</name>
<evidence type="ECO:0000313" key="2">
    <source>
        <dbReference type="EMBL" id="MEX5284917.1"/>
    </source>
</evidence>
<reference evidence="2 3" key="1">
    <citation type="submission" date="2023-04" db="EMBL/GenBank/DDBJ databases">
        <title>Genome Sequence of Selenomonas sputigena ATCC 33150.</title>
        <authorList>
            <person name="Miller D.P."/>
            <person name="Anvari S."/>
            <person name="Polson S.W."/>
            <person name="Macdonald M."/>
            <person name="Mcdowell J.V."/>
        </authorList>
    </citation>
    <scope>NUCLEOTIDE SEQUENCE [LARGE SCALE GENOMIC DNA]</scope>
    <source>
        <strain evidence="2 3">ATCC 33150</strain>
    </source>
</reference>
<dbReference type="RefSeq" id="WP_368846634.1">
    <property type="nucleotide sequence ID" value="NZ_CP194411.1"/>
</dbReference>
<comment type="caution">
    <text evidence="2">The sequence shown here is derived from an EMBL/GenBank/DDBJ whole genome shotgun (WGS) entry which is preliminary data.</text>
</comment>
<organism evidence="2 3">
    <name type="scientific">Selenomonas sputigena</name>
    <dbReference type="NCBI Taxonomy" id="69823"/>
    <lineage>
        <taxon>Bacteria</taxon>
        <taxon>Bacillati</taxon>
        <taxon>Bacillota</taxon>
        <taxon>Negativicutes</taxon>
        <taxon>Selenomonadales</taxon>
        <taxon>Selenomonadaceae</taxon>
        <taxon>Selenomonas</taxon>
    </lineage>
</organism>
<evidence type="ECO:0000256" key="1">
    <source>
        <dbReference type="SAM" id="MobiDB-lite"/>
    </source>
</evidence>
<dbReference type="EMBL" id="JARVLH010000002">
    <property type="protein sequence ID" value="MEX5284917.1"/>
    <property type="molecule type" value="Genomic_DNA"/>
</dbReference>
<keyword evidence="3" id="KW-1185">Reference proteome</keyword>
<gene>
    <name evidence="2" type="ORF">QCO44_04555</name>
</gene>
<accession>A0ABV3X3Z8</accession>
<sequence length="44" mass="4822">MYLDALHEAWDALVNDNGWIEVADPAEGEQHDAFPTGHASATQK</sequence>
<evidence type="ECO:0000313" key="3">
    <source>
        <dbReference type="Proteomes" id="UP001559623"/>
    </source>
</evidence>
<protein>
    <submittedName>
        <fullName evidence="2">Uncharacterized protein</fullName>
    </submittedName>
</protein>
<feature type="region of interest" description="Disordered" evidence="1">
    <location>
        <begin position="24"/>
        <end position="44"/>
    </location>
</feature>
<proteinExistence type="predicted"/>
<dbReference type="Proteomes" id="UP001559623">
    <property type="component" value="Unassembled WGS sequence"/>
</dbReference>